<comment type="subunit">
    <text evidence="6">Homodimer. Interacts with FtsZ.</text>
</comment>
<dbReference type="InterPro" id="IPR007561">
    <property type="entry name" value="Cell_div_SepF/SepF-rel"/>
</dbReference>
<feature type="compositionally biased region" description="Low complexity" evidence="7">
    <location>
        <begin position="88"/>
        <end position="102"/>
    </location>
</feature>
<dbReference type="PANTHER" id="PTHR35798:SF1">
    <property type="entry name" value="CELL DIVISION PROTEIN SEPF"/>
    <property type="match status" value="1"/>
</dbReference>
<dbReference type="Pfam" id="PF04472">
    <property type="entry name" value="SepF"/>
    <property type="match status" value="1"/>
</dbReference>
<reference evidence="9" key="1">
    <citation type="journal article" date="2019" name="Int. J. Syst. Evol. Microbiol.">
        <title>The Global Catalogue of Microorganisms (GCM) 10K type strain sequencing project: providing services to taxonomists for standard genome sequencing and annotation.</title>
        <authorList>
            <consortium name="The Broad Institute Genomics Platform"/>
            <consortium name="The Broad Institute Genome Sequencing Center for Infectious Disease"/>
            <person name="Wu L."/>
            <person name="Ma J."/>
        </authorList>
    </citation>
    <scope>NUCLEOTIDE SEQUENCE [LARGE SCALE GENOMIC DNA]</scope>
    <source>
        <strain evidence="9">JCM 11483</strain>
    </source>
</reference>
<comment type="similarity">
    <text evidence="6">Belongs to the SepF family.</text>
</comment>
<organism evidence="8 9">
    <name type="scientific">Nesterenkonia halobia</name>
    <dbReference type="NCBI Taxonomy" id="37922"/>
    <lineage>
        <taxon>Bacteria</taxon>
        <taxon>Bacillati</taxon>
        <taxon>Actinomycetota</taxon>
        <taxon>Actinomycetes</taxon>
        <taxon>Micrococcales</taxon>
        <taxon>Micrococcaceae</taxon>
        <taxon>Nesterenkonia</taxon>
    </lineage>
</organism>
<dbReference type="InterPro" id="IPR023052">
    <property type="entry name" value="Cell_div_SepF"/>
</dbReference>
<dbReference type="Gene3D" id="3.30.110.150">
    <property type="entry name" value="SepF-like protein"/>
    <property type="match status" value="1"/>
</dbReference>
<keyword evidence="1 6" id="KW-0963">Cytoplasm</keyword>
<sequence>MAGAFKKTMIYLGLADGEEYDEDFGAQQGAGAPAASRDAAAASSSRPAAESPRVAGERSAARPTAEPPATSAVRAGSSGDGSEVVELGAAGQSSARGSASAGEHNSSSLAVDPEYRAPVTPIKRAPSSRDESSSMRRITTVHPRSYNDAKVIGESFRDDVPVIMNVTEMGEAEAKRLVDFSAGLVFGLGGSIERVTNKVFLLTPKNVEVVADERGAVEPDSSAQFFNQS</sequence>
<comment type="subcellular location">
    <subcellularLocation>
        <location evidence="6">Cytoplasm</location>
    </subcellularLocation>
    <text evidence="6">Localizes to the division site, in a FtsZ-dependent manner.</text>
</comment>
<evidence type="ECO:0000256" key="2">
    <source>
        <dbReference type="ARBA" id="ARBA00022618"/>
    </source>
</evidence>
<feature type="region of interest" description="Disordered" evidence="7">
    <location>
        <begin position="24"/>
        <end position="137"/>
    </location>
</feature>
<keyword evidence="2 6" id="KW-0132">Cell division</keyword>
<dbReference type="InterPro" id="IPR038594">
    <property type="entry name" value="SepF-like_sf"/>
</dbReference>
<accession>A0ABP6RKD4</accession>
<evidence type="ECO:0000313" key="9">
    <source>
        <dbReference type="Proteomes" id="UP001501736"/>
    </source>
</evidence>
<dbReference type="Proteomes" id="UP001501736">
    <property type="component" value="Unassembled WGS sequence"/>
</dbReference>
<feature type="compositionally biased region" description="Low complexity" evidence="7">
    <location>
        <begin position="25"/>
        <end position="54"/>
    </location>
</feature>
<evidence type="ECO:0000256" key="4">
    <source>
        <dbReference type="ARBA" id="ARBA00023306"/>
    </source>
</evidence>
<name>A0ABP6RKD4_9MICC</name>
<proteinExistence type="inferred from homology"/>
<comment type="caution">
    <text evidence="8">The sequence shown here is derived from an EMBL/GenBank/DDBJ whole genome shotgun (WGS) entry which is preliminary data.</text>
</comment>
<dbReference type="HAMAP" id="MF_01197">
    <property type="entry name" value="SepF"/>
    <property type="match status" value="1"/>
</dbReference>
<dbReference type="PANTHER" id="PTHR35798">
    <property type="entry name" value="CELL DIVISION PROTEIN SEPF"/>
    <property type="match status" value="1"/>
</dbReference>
<evidence type="ECO:0000256" key="6">
    <source>
        <dbReference type="HAMAP-Rule" id="MF_01197"/>
    </source>
</evidence>
<keyword evidence="4 6" id="KW-0131">Cell cycle</keyword>
<protein>
    <recommendedName>
        <fullName evidence="6">Cell division protein SepF</fullName>
    </recommendedName>
</protein>
<keyword evidence="3 6" id="KW-0717">Septation</keyword>
<evidence type="ECO:0000256" key="1">
    <source>
        <dbReference type="ARBA" id="ARBA00022490"/>
    </source>
</evidence>
<dbReference type="RefSeq" id="WP_344720537.1">
    <property type="nucleotide sequence ID" value="NZ_BAAAYG010000007.1"/>
</dbReference>
<evidence type="ECO:0000256" key="3">
    <source>
        <dbReference type="ARBA" id="ARBA00023210"/>
    </source>
</evidence>
<gene>
    <name evidence="6" type="primary">sepF</name>
    <name evidence="8" type="ORF">GCM10020260_18400</name>
</gene>
<evidence type="ECO:0000256" key="7">
    <source>
        <dbReference type="SAM" id="MobiDB-lite"/>
    </source>
</evidence>
<evidence type="ECO:0000313" key="8">
    <source>
        <dbReference type="EMBL" id="GAA3285601.1"/>
    </source>
</evidence>
<dbReference type="EMBL" id="BAAAYG010000007">
    <property type="protein sequence ID" value="GAA3285601.1"/>
    <property type="molecule type" value="Genomic_DNA"/>
</dbReference>
<keyword evidence="9" id="KW-1185">Reference proteome</keyword>
<evidence type="ECO:0000256" key="5">
    <source>
        <dbReference type="ARBA" id="ARBA00044936"/>
    </source>
</evidence>
<comment type="function">
    <text evidence="5 6">Cell division protein that is part of the divisome complex and is recruited early to the Z-ring. Probably stimulates Z-ring formation, perhaps through the cross-linking of FtsZ protofilaments. Its function overlaps with FtsA.</text>
</comment>